<evidence type="ECO:0000256" key="1">
    <source>
        <dbReference type="SAM" id="SignalP"/>
    </source>
</evidence>
<gene>
    <name evidence="2" type="ORF">D1006_10930</name>
</gene>
<evidence type="ECO:0000313" key="2">
    <source>
        <dbReference type="EMBL" id="RXV72801.1"/>
    </source>
</evidence>
<feature type="signal peptide" evidence="1">
    <location>
        <begin position="1"/>
        <end position="37"/>
    </location>
</feature>
<reference evidence="2 3" key="1">
    <citation type="submission" date="2018-08" db="EMBL/GenBank/DDBJ databases">
        <title>Mountain-cultivated ginseng endophyte, Burkholderia stabilis and its activity against ginseng root rot disease.</title>
        <authorList>
            <person name="Tapan Kumar M."/>
            <person name="Bae H."/>
            <person name="Shanmugam G."/>
            <person name="Jeon J."/>
        </authorList>
    </citation>
    <scope>NUCLEOTIDE SEQUENCE [LARGE SCALE GENOMIC DNA]</scope>
    <source>
        <strain evidence="2 3">EB159</strain>
    </source>
</reference>
<accession>A0A4Q2AUU4</accession>
<keyword evidence="1" id="KW-0732">Signal</keyword>
<sequence length="247" mass="26384">MNQSRFTPGVVARRPRARAVRALVVSALVVAAGAVHAAPLTPEQTVDLYLGMFVNGDASKAAQYNDAVRSQYDGKDPIDTDAIAHLGDGMKKEMADGMLSRMPPKTRAALRAPVDAMVTSYLRALQRTQCKSTGSTQAPNEYIEGQQIATVAFECRVADVEPGAKALQAQLGGRKPKGDKATIATFTAIYSGMTRIFDDAPMNRTVSSKFDVYGTNDKGWFNGRPGEVLSPVIDALVDPIPVPGDAK</sequence>
<name>A0A4Q2AUU4_9BURK</name>
<dbReference type="AlphaFoldDB" id="A0A4Q2AUU4"/>
<dbReference type="RefSeq" id="WP_129513687.1">
    <property type="nucleotide sequence ID" value="NZ_QWEX01000001.1"/>
</dbReference>
<protein>
    <recommendedName>
        <fullName evidence="4">DUF2059 domain-containing protein</fullName>
    </recommendedName>
</protein>
<comment type="caution">
    <text evidence="2">The sequence shown here is derived from an EMBL/GenBank/DDBJ whole genome shotgun (WGS) entry which is preliminary data.</text>
</comment>
<evidence type="ECO:0008006" key="4">
    <source>
        <dbReference type="Google" id="ProtNLM"/>
    </source>
</evidence>
<dbReference type="EMBL" id="QWEX01000001">
    <property type="protein sequence ID" value="RXV72801.1"/>
    <property type="molecule type" value="Genomic_DNA"/>
</dbReference>
<dbReference type="OrthoDB" id="9033092at2"/>
<proteinExistence type="predicted"/>
<feature type="chain" id="PRO_5020611170" description="DUF2059 domain-containing protein" evidence="1">
    <location>
        <begin position="38"/>
        <end position="247"/>
    </location>
</feature>
<evidence type="ECO:0000313" key="3">
    <source>
        <dbReference type="Proteomes" id="UP000289650"/>
    </source>
</evidence>
<organism evidence="2 3">
    <name type="scientific">Burkholderia stabilis</name>
    <dbReference type="NCBI Taxonomy" id="95485"/>
    <lineage>
        <taxon>Bacteria</taxon>
        <taxon>Pseudomonadati</taxon>
        <taxon>Pseudomonadota</taxon>
        <taxon>Betaproteobacteria</taxon>
        <taxon>Burkholderiales</taxon>
        <taxon>Burkholderiaceae</taxon>
        <taxon>Burkholderia</taxon>
        <taxon>Burkholderia cepacia complex</taxon>
    </lineage>
</organism>
<dbReference type="Proteomes" id="UP000289650">
    <property type="component" value="Unassembled WGS sequence"/>
</dbReference>